<dbReference type="GO" id="GO:0004439">
    <property type="term" value="F:phosphatidylinositol-4,5-bisphosphate 5-phosphatase activity"/>
    <property type="evidence" value="ECO:0007669"/>
    <property type="project" value="UniProtKB-EC"/>
</dbReference>
<evidence type="ECO:0000259" key="10">
    <source>
        <dbReference type="PROSITE" id="PS50275"/>
    </source>
</evidence>
<evidence type="ECO:0000256" key="1">
    <source>
        <dbReference type="ARBA" id="ARBA00004496"/>
    </source>
</evidence>
<dbReference type="PANTHER" id="PTHR11200">
    <property type="entry name" value="INOSITOL 5-PHOSPHATASE"/>
    <property type="match status" value="1"/>
</dbReference>
<evidence type="ECO:0000256" key="7">
    <source>
        <dbReference type="ARBA" id="ARBA00022801"/>
    </source>
</evidence>
<dbReference type="GO" id="GO:0016020">
    <property type="term" value="C:membrane"/>
    <property type="evidence" value="ECO:0007669"/>
    <property type="project" value="TreeGrafter"/>
</dbReference>
<evidence type="ECO:0000256" key="9">
    <source>
        <dbReference type="SAM" id="MobiDB-lite"/>
    </source>
</evidence>
<dbReference type="EMBL" id="LN483326">
    <property type="protein sequence ID" value="CDZ98260.1"/>
    <property type="molecule type" value="Genomic_DNA"/>
</dbReference>
<dbReference type="InterPro" id="IPR000300">
    <property type="entry name" value="IPPc"/>
</dbReference>
<dbReference type="Pfam" id="PF02383">
    <property type="entry name" value="Syja_N"/>
    <property type="match status" value="1"/>
</dbReference>
<organism evidence="11">
    <name type="scientific">Phaffia rhodozyma</name>
    <name type="common">Yeast</name>
    <name type="synonym">Xanthophyllomyces dendrorhous</name>
    <dbReference type="NCBI Taxonomy" id="264483"/>
    <lineage>
        <taxon>Eukaryota</taxon>
        <taxon>Fungi</taxon>
        <taxon>Dikarya</taxon>
        <taxon>Basidiomycota</taxon>
        <taxon>Agaricomycotina</taxon>
        <taxon>Tremellomycetes</taxon>
        <taxon>Cystofilobasidiales</taxon>
        <taxon>Mrakiaceae</taxon>
        <taxon>Phaffia</taxon>
    </lineage>
</organism>
<reference evidence="11" key="1">
    <citation type="submission" date="2014-08" db="EMBL/GenBank/DDBJ databases">
        <authorList>
            <person name="Sharma Rahul"/>
            <person name="Thines Marco"/>
        </authorList>
    </citation>
    <scope>NUCLEOTIDE SEQUENCE</scope>
</reference>
<evidence type="ECO:0000256" key="8">
    <source>
        <dbReference type="ARBA" id="ARBA00022927"/>
    </source>
</evidence>
<name>A0A0F7SIM0_PHARH</name>
<protein>
    <recommendedName>
        <fullName evidence="4">phosphoinositide 5-phosphatase</fullName>
        <ecNumber evidence="4">3.1.3.36</ecNumber>
    </recommendedName>
</protein>
<feature type="domain" description="SAC" evidence="10">
    <location>
        <begin position="175"/>
        <end position="531"/>
    </location>
</feature>
<keyword evidence="8" id="KW-0653">Protein transport</keyword>
<evidence type="ECO:0000256" key="6">
    <source>
        <dbReference type="ARBA" id="ARBA00022490"/>
    </source>
</evidence>
<evidence type="ECO:0000256" key="3">
    <source>
        <dbReference type="ARBA" id="ARBA00009678"/>
    </source>
</evidence>
<dbReference type="GO" id="GO:0015031">
    <property type="term" value="P:protein transport"/>
    <property type="evidence" value="ECO:0007669"/>
    <property type="project" value="UniProtKB-KW"/>
</dbReference>
<keyword evidence="7" id="KW-0378">Hydrolase</keyword>
<dbReference type="InterPro" id="IPR036691">
    <property type="entry name" value="Endo/exonu/phosph_ase_sf"/>
</dbReference>
<keyword evidence="6" id="KW-0963">Cytoplasm</keyword>
<feature type="region of interest" description="Disordered" evidence="9">
    <location>
        <begin position="934"/>
        <end position="968"/>
    </location>
</feature>
<evidence type="ECO:0000256" key="4">
    <source>
        <dbReference type="ARBA" id="ARBA00013044"/>
    </source>
</evidence>
<evidence type="ECO:0000256" key="2">
    <source>
        <dbReference type="ARBA" id="ARBA00008943"/>
    </source>
</evidence>
<feature type="compositionally biased region" description="Low complexity" evidence="9">
    <location>
        <begin position="936"/>
        <end position="949"/>
    </location>
</feature>
<comment type="similarity">
    <text evidence="3">In the central section; belongs to the inositol 1,4,5-trisphosphate 5-phosphatase family.</text>
</comment>
<dbReference type="InterPro" id="IPR046985">
    <property type="entry name" value="IP5"/>
</dbReference>
<evidence type="ECO:0000313" key="11">
    <source>
        <dbReference type="EMBL" id="CDZ98260.1"/>
    </source>
</evidence>
<dbReference type="FunFam" id="3.60.10.10:FF:000029">
    <property type="entry name" value="Inositol polyphosphate 5-phosphatase"/>
    <property type="match status" value="1"/>
</dbReference>
<dbReference type="GO" id="GO:0005737">
    <property type="term" value="C:cytoplasm"/>
    <property type="evidence" value="ECO:0007669"/>
    <property type="project" value="UniProtKB-SubCell"/>
</dbReference>
<dbReference type="Pfam" id="PF22669">
    <property type="entry name" value="Exo_endo_phos2"/>
    <property type="match status" value="1"/>
</dbReference>
<dbReference type="EC" id="3.1.3.36" evidence="4"/>
<dbReference type="PANTHER" id="PTHR11200:SF257">
    <property type="entry name" value="PHOSPHOINOSITIDE 5-PHOSPHATASE"/>
    <property type="match status" value="1"/>
</dbReference>
<comment type="subcellular location">
    <subcellularLocation>
        <location evidence="1">Cytoplasm</location>
    </subcellularLocation>
</comment>
<comment type="similarity">
    <text evidence="2">Belongs to the synaptojanin family.</text>
</comment>
<dbReference type="GO" id="GO:0046856">
    <property type="term" value="P:phosphatidylinositol dephosphorylation"/>
    <property type="evidence" value="ECO:0007669"/>
    <property type="project" value="InterPro"/>
</dbReference>
<dbReference type="SUPFAM" id="SSF56219">
    <property type="entry name" value="DNase I-like"/>
    <property type="match status" value="1"/>
</dbReference>
<proteinExistence type="inferred from homology"/>
<feature type="region of interest" description="Disordered" evidence="9">
    <location>
        <begin position="147"/>
        <end position="167"/>
    </location>
</feature>
<dbReference type="GO" id="GO:0043813">
    <property type="term" value="F:phosphatidylinositol-3,5-bisphosphate 5-phosphatase activity"/>
    <property type="evidence" value="ECO:0007669"/>
    <property type="project" value="TreeGrafter"/>
</dbReference>
<accession>A0A0F7SIM0</accession>
<sequence>MRLYIKRSSPNRLLILLPSLDAPKALVFSHPSDSNAYTAVVEFIPVSELELDDCVQWSQDIVGIIGLVGGGGGSSTTSSPTPEIFLCLISGSRSVGNVRPVTSTSQEEPVSKITSVFFHSLTTSSWDSELFLSPVANTNSYVDPYDESVSTNPSYASPNPSPSPQSLFEHPLQGTKKILEAGSFFFADRGDWDLSSRLEERVKRNEREGTSVEEGGKEGMNEDRRFVWNEYMLGGLREWRDGLEEEEADEFDRYGFLIPVIQGFVQMATIPLPQLSKPMTLALVSRLSWRRAGTRFNTRGIDDDGNVANFVETETILTVDDISLSWTQLRGSVPLFWEQAGFQTFGQKIQITRPMSAAQLAFEKHFDELVHVYGSVHAVNLLGQKDNEVILTTNYNNHLRVYNASKPPPPLASITNFDFHGAVRVGGVESVRQGVRRVEGVRNALEEDGWTVVDFGKGGRGVVEEQKGVMRINCLDCLDRTNVVGEILSAATVESFLKSVNPIWSNIPLLWTSHSDIWANNGDVLSKVYAGTGAINTSFTRTGKRTLGGMLSDASKSVGRAYVNTFTDKTKQIAIDMLLGMLADQHPIEIFNPANQLLKDRLNQRQPEFSSSKQIDIFTGTWNLNGKSPRESLIPWLFPASSVSEPDVLSIAFQEIVPLTAQQIVQTDPEKRLVWERNIISTLANRPNKKDDYILIRSEQLVGTALLIFIKSSLAGSVRRVEGATKKTGLRGMSGNKGGVAIRMDIFDSSFCFVTAHFAAGHSNVAERNADFWTIHSGLRFLKGKTISSHENIIWAGDFNYRIDMSNEDVRDLAINDNLEPLLEADQLNRHMSKSDIFPDYQEGDITFRPTYKYDNGTDTYDTSEKARIPAWTDRILYRGSRLRQSRYFRAPLKTSDHRPVFSLFEADVQIIDQAKRLDITHQIKMLLGTYPTGTSVSRSSRSIRSVRSTLEEPVPRLPPPSSEQSQWWTEGDDDFDFVKVAAFKASNGNPWIEGS</sequence>
<evidence type="ECO:0000256" key="5">
    <source>
        <dbReference type="ARBA" id="ARBA00022448"/>
    </source>
</evidence>
<dbReference type="SMART" id="SM00128">
    <property type="entry name" value="IPPc"/>
    <property type="match status" value="1"/>
</dbReference>
<dbReference type="Gene3D" id="3.60.10.10">
    <property type="entry name" value="Endonuclease/exonuclease/phosphatase"/>
    <property type="match status" value="1"/>
</dbReference>
<dbReference type="PROSITE" id="PS50275">
    <property type="entry name" value="SAC"/>
    <property type="match status" value="1"/>
</dbReference>
<dbReference type="InterPro" id="IPR002013">
    <property type="entry name" value="SAC_dom"/>
</dbReference>
<dbReference type="AlphaFoldDB" id="A0A0F7SIM0"/>
<keyword evidence="5" id="KW-0813">Transport</keyword>